<dbReference type="AlphaFoldDB" id="A0A6C0LZE8"/>
<accession>A0A6C0LZE8</accession>
<dbReference type="NCBIfam" id="TIGR00628">
    <property type="entry name" value="ung"/>
    <property type="match status" value="1"/>
</dbReference>
<dbReference type="CDD" id="cd10027">
    <property type="entry name" value="UDG-F1-like"/>
    <property type="match status" value="1"/>
</dbReference>
<evidence type="ECO:0000256" key="3">
    <source>
        <dbReference type="ARBA" id="ARBA00022801"/>
    </source>
</evidence>
<name>A0A6C0LZE8_9ZZZZ</name>
<dbReference type="Gene3D" id="3.40.470.10">
    <property type="entry name" value="Uracil-DNA glycosylase-like domain"/>
    <property type="match status" value="1"/>
</dbReference>
<sequence length="413" mass="45851">MNALHVLEFDINTMRVELNDKMRLRDAMANIVGEHTTIENVMELAPERVVAHVFAENAESSMFTRYPSAKPKKMSLGTTTITKVTTTSGHKYVANILAMKTPDDPLTNVVSLFASALRGLLNKKNIKSVAFVNERDDDLYINGIMETMLVHRDVAFRVYNIAKIPVEESVANAMETTSESDDEPMSYSNTTISEYTEDYAPNGWSEFFASCADEIEEASGIVQRSVDEGNTIHPPIEYIYRALEDVPIKALHVVIIGQDPYHNDGEAHGYAFSVPKGVKIPPSLRTIKKELVSDGFTASNSGNLRRWAKQGVLLLNTALTVVHNSPNSHKTAWEPFTNAIVRYINRTVPHCVFILWGANAGKYRSYIGKTHTVITGGHPSPLNTTVPFLGTEPFSKTNAALELYGMEPIDWSI</sequence>
<evidence type="ECO:0000256" key="4">
    <source>
        <dbReference type="ARBA" id="ARBA00023204"/>
    </source>
</evidence>
<dbReference type="GO" id="GO:0004844">
    <property type="term" value="F:uracil DNA N-glycosylase activity"/>
    <property type="evidence" value="ECO:0007669"/>
    <property type="project" value="InterPro"/>
</dbReference>
<keyword evidence="2" id="KW-0227">DNA damage</keyword>
<protein>
    <recommendedName>
        <fullName evidence="5">Uracil-DNA glycosylase-like domain-containing protein</fullName>
    </recommendedName>
</protein>
<reference evidence="6" key="1">
    <citation type="journal article" date="2020" name="Nature">
        <title>Giant virus diversity and host interactions through global metagenomics.</title>
        <authorList>
            <person name="Schulz F."/>
            <person name="Roux S."/>
            <person name="Paez-Espino D."/>
            <person name="Jungbluth S."/>
            <person name="Walsh D.A."/>
            <person name="Denef V.J."/>
            <person name="McMahon K.D."/>
            <person name="Konstantinidis K.T."/>
            <person name="Eloe-Fadrosh E.A."/>
            <person name="Kyrpides N.C."/>
            <person name="Woyke T."/>
        </authorList>
    </citation>
    <scope>NUCLEOTIDE SEQUENCE</scope>
    <source>
        <strain evidence="6">GVMAG-S-1029409-49</strain>
    </source>
</reference>
<dbReference type="GO" id="GO:0097510">
    <property type="term" value="P:base-excision repair, AP site formation via deaminated base removal"/>
    <property type="evidence" value="ECO:0007669"/>
    <property type="project" value="TreeGrafter"/>
</dbReference>
<dbReference type="SMART" id="SM00986">
    <property type="entry name" value="UDG"/>
    <property type="match status" value="1"/>
</dbReference>
<dbReference type="InterPro" id="IPR036895">
    <property type="entry name" value="Uracil-DNA_glycosylase-like_sf"/>
</dbReference>
<evidence type="ECO:0000313" key="6">
    <source>
        <dbReference type="EMBL" id="QHU35663.1"/>
    </source>
</evidence>
<dbReference type="PANTHER" id="PTHR11264:SF0">
    <property type="entry name" value="URACIL-DNA GLYCOSYLASE"/>
    <property type="match status" value="1"/>
</dbReference>
<dbReference type="NCBIfam" id="NF003588">
    <property type="entry name" value="PRK05254.1-1"/>
    <property type="match status" value="1"/>
</dbReference>
<dbReference type="EMBL" id="MN740610">
    <property type="protein sequence ID" value="QHU35663.1"/>
    <property type="molecule type" value="Genomic_DNA"/>
</dbReference>
<dbReference type="SMART" id="SM00987">
    <property type="entry name" value="UreE_C"/>
    <property type="match status" value="1"/>
</dbReference>
<dbReference type="InterPro" id="IPR005122">
    <property type="entry name" value="Uracil-DNA_glycosylase-like"/>
</dbReference>
<keyword evidence="3" id="KW-0378">Hydrolase</keyword>
<comment type="similarity">
    <text evidence="1">Belongs to the uracil-DNA glycosylase (UDG) superfamily. UNG family.</text>
</comment>
<dbReference type="SUPFAM" id="SSF52141">
    <property type="entry name" value="Uracil-DNA glycosylase-like"/>
    <property type="match status" value="1"/>
</dbReference>
<dbReference type="GO" id="GO:0005739">
    <property type="term" value="C:mitochondrion"/>
    <property type="evidence" value="ECO:0007669"/>
    <property type="project" value="TreeGrafter"/>
</dbReference>
<evidence type="ECO:0000259" key="5">
    <source>
        <dbReference type="SMART" id="SM00986"/>
    </source>
</evidence>
<evidence type="ECO:0000256" key="1">
    <source>
        <dbReference type="ARBA" id="ARBA00008184"/>
    </source>
</evidence>
<evidence type="ECO:0000256" key="2">
    <source>
        <dbReference type="ARBA" id="ARBA00022763"/>
    </source>
</evidence>
<dbReference type="GO" id="GO:0005634">
    <property type="term" value="C:nucleus"/>
    <property type="evidence" value="ECO:0007669"/>
    <property type="project" value="TreeGrafter"/>
</dbReference>
<dbReference type="NCBIfam" id="NF003592">
    <property type="entry name" value="PRK05254.1-5"/>
    <property type="match status" value="1"/>
</dbReference>
<keyword evidence="4" id="KW-0234">DNA repair</keyword>
<dbReference type="Pfam" id="PF03167">
    <property type="entry name" value="UDG"/>
    <property type="match status" value="1"/>
</dbReference>
<feature type="domain" description="Uracil-DNA glycosylase-like" evidence="5">
    <location>
        <begin position="244"/>
        <end position="401"/>
    </location>
</feature>
<dbReference type="PANTHER" id="PTHR11264">
    <property type="entry name" value="URACIL-DNA GLYCOSYLASE"/>
    <property type="match status" value="1"/>
</dbReference>
<organism evidence="6">
    <name type="scientific">viral metagenome</name>
    <dbReference type="NCBI Taxonomy" id="1070528"/>
    <lineage>
        <taxon>unclassified sequences</taxon>
        <taxon>metagenomes</taxon>
        <taxon>organismal metagenomes</taxon>
    </lineage>
</organism>
<dbReference type="HAMAP" id="MF_00148">
    <property type="entry name" value="UDG"/>
    <property type="match status" value="1"/>
</dbReference>
<proteinExistence type="inferred from homology"/>
<dbReference type="InterPro" id="IPR002043">
    <property type="entry name" value="UDG_fam1"/>
</dbReference>